<dbReference type="SUPFAM" id="SSF81383">
    <property type="entry name" value="F-box domain"/>
    <property type="match status" value="1"/>
</dbReference>
<dbReference type="InterPro" id="IPR006527">
    <property type="entry name" value="F-box-assoc_dom_typ1"/>
</dbReference>
<dbReference type="InterPro" id="IPR036047">
    <property type="entry name" value="F-box-like_dom_sf"/>
</dbReference>
<dbReference type="Pfam" id="PF00646">
    <property type="entry name" value="F-box"/>
    <property type="match status" value="1"/>
</dbReference>
<dbReference type="OrthoDB" id="1867629at2759"/>
<name>A0A444YFP6_ARAHY</name>
<dbReference type="PANTHER" id="PTHR31672">
    <property type="entry name" value="BNACNNG10540D PROTEIN"/>
    <property type="match status" value="1"/>
</dbReference>
<dbReference type="Gene3D" id="1.20.1280.50">
    <property type="match status" value="1"/>
</dbReference>
<accession>A0A444YFP6</accession>
<evidence type="ECO:0000313" key="2">
    <source>
        <dbReference type="EMBL" id="RYR00711.1"/>
    </source>
</evidence>
<sequence>MTLLIIIMNDAEKNASTGRVLLRHHTATARTPPLPDLPKELIMDILLRLPARTLVSLRSVCSSWRNLISAPDFTRNHLRRSCLCDPSLTSLRDNGVRYDSFGILSVRSIMDKPFEPTKVDCFSGQRYNRIVGSCHGLLCFFDDDDGGQNTHGMLWNPYTGFTFQSPQISGQVSVCGFGYDHLSDSYKLFGIIRKKGPSGLEFSTRIYTFGPTSSWRRIDDIPFGQPGVPTDDPFMPDNMERMKGYGDAQSWTKLAIIPFHPHLRQGGGTMEEVADSFNACGEGTREVRVGITTKQEKELLQGIGKRSPGRMK</sequence>
<dbReference type="InterPro" id="IPR001810">
    <property type="entry name" value="F-box_dom"/>
</dbReference>
<feature type="domain" description="F-box" evidence="1">
    <location>
        <begin position="31"/>
        <end position="78"/>
    </location>
</feature>
<dbReference type="InterPro" id="IPR017451">
    <property type="entry name" value="F-box-assoc_interact_dom"/>
</dbReference>
<proteinExistence type="predicted"/>
<comment type="caution">
    <text evidence="2">The sequence shown here is derived from an EMBL/GenBank/DDBJ whole genome shotgun (WGS) entry which is preliminary data.</text>
</comment>
<dbReference type="NCBIfam" id="TIGR01640">
    <property type="entry name" value="F_box_assoc_1"/>
    <property type="match status" value="1"/>
</dbReference>
<gene>
    <name evidence="2" type="ORF">Ahy_B07g088839</name>
</gene>
<dbReference type="PANTHER" id="PTHR31672:SF13">
    <property type="entry name" value="F-BOX PROTEIN CPR30-LIKE"/>
    <property type="match status" value="1"/>
</dbReference>
<dbReference type="AlphaFoldDB" id="A0A444YFP6"/>
<dbReference type="Proteomes" id="UP000289738">
    <property type="component" value="Chromosome B07"/>
</dbReference>
<dbReference type="PROSITE" id="PS50181">
    <property type="entry name" value="FBOX"/>
    <property type="match status" value="1"/>
</dbReference>
<organism evidence="2 3">
    <name type="scientific">Arachis hypogaea</name>
    <name type="common">Peanut</name>
    <dbReference type="NCBI Taxonomy" id="3818"/>
    <lineage>
        <taxon>Eukaryota</taxon>
        <taxon>Viridiplantae</taxon>
        <taxon>Streptophyta</taxon>
        <taxon>Embryophyta</taxon>
        <taxon>Tracheophyta</taxon>
        <taxon>Spermatophyta</taxon>
        <taxon>Magnoliopsida</taxon>
        <taxon>eudicotyledons</taxon>
        <taxon>Gunneridae</taxon>
        <taxon>Pentapetalae</taxon>
        <taxon>rosids</taxon>
        <taxon>fabids</taxon>
        <taxon>Fabales</taxon>
        <taxon>Fabaceae</taxon>
        <taxon>Papilionoideae</taxon>
        <taxon>50 kb inversion clade</taxon>
        <taxon>dalbergioids sensu lato</taxon>
        <taxon>Dalbergieae</taxon>
        <taxon>Pterocarpus clade</taxon>
        <taxon>Arachis</taxon>
    </lineage>
</organism>
<evidence type="ECO:0000259" key="1">
    <source>
        <dbReference type="PROSITE" id="PS50181"/>
    </source>
</evidence>
<protein>
    <recommendedName>
        <fullName evidence="1">F-box domain-containing protein</fullName>
    </recommendedName>
</protein>
<dbReference type="SMART" id="SM00256">
    <property type="entry name" value="FBOX"/>
    <property type="match status" value="1"/>
</dbReference>
<evidence type="ECO:0000313" key="3">
    <source>
        <dbReference type="Proteomes" id="UP000289738"/>
    </source>
</evidence>
<dbReference type="CDD" id="cd22157">
    <property type="entry name" value="F-box_AtFBW1-like"/>
    <property type="match status" value="1"/>
</dbReference>
<dbReference type="EMBL" id="SDMP01000017">
    <property type="protein sequence ID" value="RYR00711.1"/>
    <property type="molecule type" value="Genomic_DNA"/>
</dbReference>
<dbReference type="Pfam" id="PF07734">
    <property type="entry name" value="FBA_1"/>
    <property type="match status" value="1"/>
</dbReference>
<dbReference type="STRING" id="3818.A0A444YFP6"/>
<keyword evidence="3" id="KW-1185">Reference proteome</keyword>
<reference evidence="2 3" key="1">
    <citation type="submission" date="2019-01" db="EMBL/GenBank/DDBJ databases">
        <title>Sequencing of cultivated peanut Arachis hypogaea provides insights into genome evolution and oil improvement.</title>
        <authorList>
            <person name="Chen X."/>
        </authorList>
    </citation>
    <scope>NUCLEOTIDE SEQUENCE [LARGE SCALE GENOMIC DNA]</scope>
    <source>
        <strain evidence="3">cv. Fuhuasheng</strain>
        <tissue evidence="2">Leaves</tissue>
    </source>
</reference>
<dbReference type="InterPro" id="IPR050796">
    <property type="entry name" value="SCF_F-box_component"/>
</dbReference>